<reference evidence="1" key="1">
    <citation type="submission" date="2021-10" db="EMBL/GenBank/DDBJ databases">
        <title>Gramella sp. ASW11-100T, isolated from marine sediment.</title>
        <authorList>
            <person name="Xia C."/>
        </authorList>
    </citation>
    <scope>NUCLEOTIDE SEQUENCE</scope>
    <source>
        <strain evidence="1">ASW11-100</strain>
    </source>
</reference>
<evidence type="ECO:0000313" key="2">
    <source>
        <dbReference type="Proteomes" id="UP001139414"/>
    </source>
</evidence>
<accession>A0A9X1LHM1</accession>
<name>A0A9X1LHM1_9FLAO</name>
<dbReference type="RefSeq" id="WP_229338387.1">
    <property type="nucleotide sequence ID" value="NZ_JAJBZG010000001.1"/>
</dbReference>
<keyword evidence="2" id="KW-1185">Reference proteome</keyword>
<proteinExistence type="predicted"/>
<evidence type="ECO:0000313" key="1">
    <source>
        <dbReference type="EMBL" id="MCB7480443.1"/>
    </source>
</evidence>
<dbReference type="Proteomes" id="UP001139414">
    <property type="component" value="Unassembled WGS sequence"/>
</dbReference>
<sequence>MTNLTKKLEVSFTTLEFFESVVISTVKEDILFDENHVEELRSICKNHFGDKKFIYIANRVYNYNVNPVIYINLIQSNALQGIAVISEDLEKLKTANFEKQFSPVPFELFQNKKEALVWAYGFV</sequence>
<comment type="caution">
    <text evidence="1">The sequence shown here is derived from an EMBL/GenBank/DDBJ whole genome shotgun (WGS) entry which is preliminary data.</text>
</comment>
<gene>
    <name evidence="1" type="ORF">LGQ90_04120</name>
</gene>
<organism evidence="1 2">
    <name type="scientific">Christiangramia sediminis</name>
    <dbReference type="NCBI Taxonomy" id="2881336"/>
    <lineage>
        <taxon>Bacteria</taxon>
        <taxon>Pseudomonadati</taxon>
        <taxon>Bacteroidota</taxon>
        <taxon>Flavobacteriia</taxon>
        <taxon>Flavobacteriales</taxon>
        <taxon>Flavobacteriaceae</taxon>
        <taxon>Christiangramia</taxon>
    </lineage>
</organism>
<protein>
    <submittedName>
        <fullName evidence="1">Uncharacterized protein</fullName>
    </submittedName>
</protein>
<dbReference type="EMBL" id="JAJBZG010000001">
    <property type="protein sequence ID" value="MCB7480443.1"/>
    <property type="molecule type" value="Genomic_DNA"/>
</dbReference>
<dbReference type="AlphaFoldDB" id="A0A9X1LHM1"/>